<keyword evidence="4" id="KW-1185">Reference proteome</keyword>
<feature type="transmembrane region" description="Helical" evidence="2">
    <location>
        <begin position="81"/>
        <end position="106"/>
    </location>
</feature>
<keyword evidence="2" id="KW-1133">Transmembrane helix</keyword>
<feature type="compositionally biased region" description="Basic and acidic residues" evidence="1">
    <location>
        <begin position="1"/>
        <end position="15"/>
    </location>
</feature>
<evidence type="ECO:0000256" key="1">
    <source>
        <dbReference type="SAM" id="MobiDB-lite"/>
    </source>
</evidence>
<feature type="transmembrane region" description="Helical" evidence="2">
    <location>
        <begin position="41"/>
        <end position="61"/>
    </location>
</feature>
<dbReference type="AlphaFoldDB" id="A0A261Y6F7"/>
<organism evidence="3 4">
    <name type="scientific">Bifiguratus adelaidae</name>
    <dbReference type="NCBI Taxonomy" id="1938954"/>
    <lineage>
        <taxon>Eukaryota</taxon>
        <taxon>Fungi</taxon>
        <taxon>Fungi incertae sedis</taxon>
        <taxon>Mucoromycota</taxon>
        <taxon>Mucoromycotina</taxon>
        <taxon>Endogonomycetes</taxon>
        <taxon>Endogonales</taxon>
        <taxon>Endogonales incertae sedis</taxon>
        <taxon>Bifiguratus</taxon>
    </lineage>
</organism>
<feature type="transmembrane region" description="Helical" evidence="2">
    <location>
        <begin position="161"/>
        <end position="186"/>
    </location>
</feature>
<dbReference type="EMBL" id="MVBO01000007">
    <property type="protein sequence ID" value="OZJ06074.1"/>
    <property type="molecule type" value="Genomic_DNA"/>
</dbReference>
<feature type="region of interest" description="Disordered" evidence="1">
    <location>
        <begin position="1"/>
        <end position="31"/>
    </location>
</feature>
<sequence length="193" mass="20727">MDNQSDLRQRRDTPQKTDAITPNAATSSPPSASLLSQMGNIGIFAGISLIFAIPQFFFLNPHKVIIPVYKPDDLLAGRGSFYVHTLLSIVNTIPIALCQAGFISFACQQLGSKLLLPLNLLPLGGACATLASCISILTLIAQLETPQWEEGKDWAQTCAGLANTLTVASWSITIIAAMVGIVEFMVKQPRKSL</sequence>
<gene>
    <name evidence="3" type="ORF">BZG36_01069</name>
</gene>
<protein>
    <submittedName>
        <fullName evidence="3">Uncharacterized protein</fullName>
    </submittedName>
</protein>
<evidence type="ECO:0000256" key="2">
    <source>
        <dbReference type="SAM" id="Phobius"/>
    </source>
</evidence>
<dbReference type="Proteomes" id="UP000242875">
    <property type="component" value="Unassembled WGS sequence"/>
</dbReference>
<feature type="transmembrane region" description="Helical" evidence="2">
    <location>
        <begin position="118"/>
        <end position="141"/>
    </location>
</feature>
<evidence type="ECO:0000313" key="4">
    <source>
        <dbReference type="Proteomes" id="UP000242875"/>
    </source>
</evidence>
<keyword evidence="2" id="KW-0812">Transmembrane</keyword>
<proteinExistence type="predicted"/>
<name>A0A261Y6F7_9FUNG</name>
<keyword evidence="2" id="KW-0472">Membrane</keyword>
<feature type="compositionally biased region" description="Low complexity" evidence="1">
    <location>
        <begin position="21"/>
        <end position="31"/>
    </location>
</feature>
<comment type="caution">
    <text evidence="3">The sequence shown here is derived from an EMBL/GenBank/DDBJ whole genome shotgun (WGS) entry which is preliminary data.</text>
</comment>
<evidence type="ECO:0000313" key="3">
    <source>
        <dbReference type="EMBL" id="OZJ06074.1"/>
    </source>
</evidence>
<accession>A0A261Y6F7</accession>
<reference evidence="3 4" key="1">
    <citation type="journal article" date="2017" name="Mycologia">
        <title>Bifiguratus adelaidae, gen. et sp. nov., a new member of Mucoromycotina in endophytic and soil-dwelling habitats.</title>
        <authorList>
            <person name="Torres-Cruz T.J."/>
            <person name="Billingsley Tobias T.L."/>
            <person name="Almatruk M."/>
            <person name="Hesse C."/>
            <person name="Kuske C.R."/>
            <person name="Desiro A."/>
            <person name="Benucci G.M."/>
            <person name="Bonito G."/>
            <person name="Stajich J.E."/>
            <person name="Dunlap C."/>
            <person name="Arnold A.E."/>
            <person name="Porras-Alfaro A."/>
        </authorList>
    </citation>
    <scope>NUCLEOTIDE SEQUENCE [LARGE SCALE GENOMIC DNA]</scope>
    <source>
        <strain evidence="3 4">AZ0501</strain>
    </source>
</reference>